<gene>
    <name evidence="1" type="ORF">LEP1GSC125_2588</name>
</gene>
<reference evidence="1 2" key="1">
    <citation type="journal article" date="2014" name="Int. J. Syst. Evol. Microbiol.">
        <title>Leptospira mayottensis sp. nov., a pathogenic species of the genus Leptospira isolated from humans.</title>
        <authorList>
            <person name="Bourhy P."/>
            <person name="Collet L."/>
            <person name="Brisse S."/>
            <person name="Picardeau M."/>
        </authorList>
    </citation>
    <scope>NUCLEOTIDE SEQUENCE [LARGE SCALE GENOMIC DNA]</scope>
    <source>
        <strain evidence="1 2">200901122</strain>
    </source>
</reference>
<dbReference type="EMBL" id="AKWM02000039">
    <property type="protein sequence ID" value="EKS00214.1"/>
    <property type="molecule type" value="Genomic_DNA"/>
</dbReference>
<dbReference type="Proteomes" id="UP000001343">
    <property type="component" value="Unassembled WGS sequence"/>
</dbReference>
<organism evidence="1 2">
    <name type="scientific">Leptospira mayottensis 200901122</name>
    <dbReference type="NCBI Taxonomy" id="1193010"/>
    <lineage>
        <taxon>Bacteria</taxon>
        <taxon>Pseudomonadati</taxon>
        <taxon>Spirochaetota</taxon>
        <taxon>Spirochaetia</taxon>
        <taxon>Leptospirales</taxon>
        <taxon>Leptospiraceae</taxon>
        <taxon>Leptospira</taxon>
    </lineage>
</organism>
<accession>A0AA87SWK0</accession>
<proteinExistence type="predicted"/>
<dbReference type="AlphaFoldDB" id="A0AA87SWK0"/>
<evidence type="ECO:0000313" key="2">
    <source>
        <dbReference type="Proteomes" id="UP000001343"/>
    </source>
</evidence>
<name>A0AA87SWK0_9LEPT</name>
<sequence>MRGATFPRGEISPLIFFVSISFIESFDNQIAKAIRTKLYKLFYR</sequence>
<protein>
    <submittedName>
        <fullName evidence="1">Uncharacterized protein</fullName>
    </submittedName>
</protein>
<comment type="caution">
    <text evidence="1">The sequence shown here is derived from an EMBL/GenBank/DDBJ whole genome shotgun (WGS) entry which is preliminary data.</text>
</comment>
<evidence type="ECO:0000313" key="1">
    <source>
        <dbReference type="EMBL" id="EKS00214.1"/>
    </source>
</evidence>